<evidence type="ECO:0000256" key="5">
    <source>
        <dbReference type="ARBA" id="ARBA00023136"/>
    </source>
</evidence>
<dbReference type="Pfam" id="PF00213">
    <property type="entry name" value="OSCP"/>
    <property type="match status" value="1"/>
</dbReference>
<dbReference type="Proteomes" id="UP000005439">
    <property type="component" value="Chromosome"/>
</dbReference>
<accession>G8TZ22</accession>
<evidence type="ECO:0000256" key="6">
    <source>
        <dbReference type="ARBA" id="ARBA00023196"/>
    </source>
</evidence>
<dbReference type="AlphaFoldDB" id="G8TZ22"/>
<dbReference type="GO" id="GO:0045259">
    <property type="term" value="C:proton-transporting ATP synthase complex"/>
    <property type="evidence" value="ECO:0007669"/>
    <property type="project" value="UniProtKB-KW"/>
</dbReference>
<dbReference type="PRINTS" id="PR00125">
    <property type="entry name" value="ATPASEDELTA"/>
</dbReference>
<dbReference type="NCBIfam" id="TIGR01145">
    <property type="entry name" value="ATP_synt_delta"/>
    <property type="match status" value="1"/>
</dbReference>
<dbReference type="GO" id="GO:0046933">
    <property type="term" value="F:proton-transporting ATP synthase activity, rotational mechanism"/>
    <property type="evidence" value="ECO:0007669"/>
    <property type="project" value="UniProtKB-UniRule"/>
</dbReference>
<keyword evidence="4 8" id="KW-0406">Ion transport</keyword>
<dbReference type="NCBIfam" id="NF004402">
    <property type="entry name" value="PRK05758.2-2"/>
    <property type="match status" value="1"/>
</dbReference>
<dbReference type="InterPro" id="IPR020781">
    <property type="entry name" value="ATPase_OSCP/d_CS"/>
</dbReference>
<evidence type="ECO:0000313" key="10">
    <source>
        <dbReference type="Proteomes" id="UP000005439"/>
    </source>
</evidence>
<keyword evidence="6 8" id="KW-0139">CF(1)</keyword>
<keyword evidence="10" id="KW-1185">Reference proteome</keyword>
<evidence type="ECO:0000256" key="4">
    <source>
        <dbReference type="ARBA" id="ARBA00023065"/>
    </source>
</evidence>
<dbReference type="SUPFAM" id="SSF47928">
    <property type="entry name" value="N-terminal domain of the delta subunit of the F1F0-ATP synthase"/>
    <property type="match status" value="1"/>
</dbReference>
<comment type="similarity">
    <text evidence="8">Belongs to the ATPase delta chain family.</text>
</comment>
<keyword evidence="2 8" id="KW-0813">Transport</keyword>
<comment type="function">
    <text evidence="8">This protein is part of the stalk that links CF(0) to CF(1). It either transmits conformational changes from CF(0) to CF(1) or is implicated in proton conduction.</text>
</comment>
<proteinExistence type="inferred from homology"/>
<comment type="subcellular location">
    <subcellularLocation>
        <location evidence="8">Cell membrane</location>
        <topology evidence="8">Peripheral membrane protein</topology>
    </subcellularLocation>
    <subcellularLocation>
        <location evidence="1">Membrane</location>
    </subcellularLocation>
</comment>
<comment type="subunit">
    <text evidence="8">F-type ATPases have 2 components, F(1) - the catalytic core - and F(0) - the membrane proton channel. F(1) has five subunits: alpha(3), beta(3), gamma(1), delta(1), epsilon(1). F(0) has three main subunits: a(1), b(2) and c(10-14). The alpha and beta chains form an alternating ring which encloses part of the gamma chain. F(1) is attached to F(0) by a central stalk formed by the gamma and epsilon chains, while a peripheral stalk is formed by the delta and b chains.</text>
</comment>
<evidence type="ECO:0000256" key="3">
    <source>
        <dbReference type="ARBA" id="ARBA00022781"/>
    </source>
</evidence>
<reference evidence="9 10" key="2">
    <citation type="journal article" date="2012" name="Stand. Genomic Sci.">
        <title>Complete genome sequence of the moderately thermophilic mineral-sulfide-oxidizing firmicute Sulfobacillus acidophilus type strain (NAL(T)).</title>
        <authorList>
            <person name="Anderson I."/>
            <person name="Chertkov O."/>
            <person name="Chen A."/>
            <person name="Saunders E."/>
            <person name="Lapidus A."/>
            <person name="Nolan M."/>
            <person name="Lucas S."/>
            <person name="Hammon N."/>
            <person name="Deshpande S."/>
            <person name="Cheng J.F."/>
            <person name="Han C."/>
            <person name="Tapia R."/>
            <person name="Goodwin L.A."/>
            <person name="Pitluck S."/>
            <person name="Liolios K."/>
            <person name="Pagani I."/>
            <person name="Ivanova N."/>
            <person name="Mikhailova N."/>
            <person name="Pati A."/>
            <person name="Palaniappan K."/>
            <person name="Land M."/>
            <person name="Pan C."/>
            <person name="Rohde M."/>
            <person name="Pukall R."/>
            <person name="Goker M."/>
            <person name="Detter J.C."/>
            <person name="Woyke T."/>
            <person name="Bristow J."/>
            <person name="Eisen J.A."/>
            <person name="Markowitz V."/>
            <person name="Hugenholtz P."/>
            <person name="Kyrpides N.C."/>
            <person name="Klenk H.P."/>
            <person name="Mavromatis K."/>
        </authorList>
    </citation>
    <scope>NUCLEOTIDE SEQUENCE [LARGE SCALE GENOMIC DNA]</scope>
    <source>
        <strain evidence="10">ATCC 700253 / DSM 10332 / NAL</strain>
    </source>
</reference>
<comment type="function">
    <text evidence="8">F(1)F(0) ATP synthase produces ATP from ADP in the presence of a proton or sodium gradient. F-type ATPases consist of two structural domains, F(1) containing the extramembraneous catalytic core and F(0) containing the membrane proton channel, linked together by a central stalk and a peripheral stalk. During catalysis, ATP synthesis in the catalytic domain of F(1) is coupled via a rotary mechanism of the central stalk subunits to proton translocation.</text>
</comment>
<keyword evidence="8" id="KW-1003">Cell membrane</keyword>
<evidence type="ECO:0000256" key="1">
    <source>
        <dbReference type="ARBA" id="ARBA00004370"/>
    </source>
</evidence>
<dbReference type="GO" id="GO:0005886">
    <property type="term" value="C:plasma membrane"/>
    <property type="evidence" value="ECO:0007669"/>
    <property type="project" value="UniProtKB-SubCell"/>
</dbReference>
<sequence length="188" mass="21097">MIHQQVARPYARALFTLAQSAGREARVWEDLERVLAVWDGNPAFRAFIRRPEVSKRVKRDVVHRVFASDLDELTRHFLEVLLDKNRETVLGEIASEYRRLWDDARGIRHADVTSAEELGADEKDALTQALARATGHQVHLSLHVDPKLLGGVVIRMGDRVLDGSLARRLALLGERLRSGDGGGSVLEH</sequence>
<organism evidence="9 10">
    <name type="scientific">Sulfobacillus acidophilus (strain ATCC 700253 / DSM 10332 / NAL)</name>
    <dbReference type="NCBI Taxonomy" id="679936"/>
    <lineage>
        <taxon>Bacteria</taxon>
        <taxon>Bacillati</taxon>
        <taxon>Bacillota</taxon>
        <taxon>Clostridia</taxon>
        <taxon>Eubacteriales</taxon>
        <taxon>Clostridiales Family XVII. Incertae Sedis</taxon>
        <taxon>Sulfobacillus</taxon>
    </lineage>
</organism>
<dbReference type="STRING" id="679936.Sulac_2831"/>
<keyword evidence="7 8" id="KW-0066">ATP synthesis</keyword>
<evidence type="ECO:0000256" key="8">
    <source>
        <dbReference type="HAMAP-Rule" id="MF_01416"/>
    </source>
</evidence>
<evidence type="ECO:0000256" key="7">
    <source>
        <dbReference type="ARBA" id="ARBA00023310"/>
    </source>
</evidence>
<dbReference type="PANTHER" id="PTHR11910">
    <property type="entry name" value="ATP SYNTHASE DELTA CHAIN"/>
    <property type="match status" value="1"/>
</dbReference>
<evidence type="ECO:0000313" key="9">
    <source>
        <dbReference type="EMBL" id="AEW06292.1"/>
    </source>
</evidence>
<name>G8TZ22_SULAD</name>
<keyword evidence="5 8" id="KW-0472">Membrane</keyword>
<dbReference type="Gene3D" id="1.10.520.20">
    <property type="entry name" value="N-terminal domain of the delta subunit of the F1F0-ATP synthase"/>
    <property type="match status" value="1"/>
</dbReference>
<dbReference type="InterPro" id="IPR026015">
    <property type="entry name" value="ATP_synth_OSCP/delta_N_sf"/>
</dbReference>
<dbReference type="HAMAP" id="MF_01416">
    <property type="entry name" value="ATP_synth_delta_bact"/>
    <property type="match status" value="1"/>
</dbReference>
<keyword evidence="3 8" id="KW-0375">Hydrogen ion transport</keyword>
<dbReference type="InterPro" id="IPR000711">
    <property type="entry name" value="ATPase_OSCP/dsu"/>
</dbReference>
<dbReference type="PATRIC" id="fig|679936.5.peg.2925"/>
<dbReference type="PROSITE" id="PS00389">
    <property type="entry name" value="ATPASE_DELTA"/>
    <property type="match status" value="1"/>
</dbReference>
<gene>
    <name evidence="8" type="primary">atpH</name>
    <name evidence="9" type="ordered locus">Sulac_2831</name>
</gene>
<protein>
    <recommendedName>
        <fullName evidence="8">ATP synthase subunit delta</fullName>
    </recommendedName>
    <alternativeName>
        <fullName evidence="8">ATP synthase F(1) sector subunit delta</fullName>
    </alternativeName>
    <alternativeName>
        <fullName evidence="8">F-type ATPase subunit delta</fullName>
        <shortName evidence="8">F-ATPase subunit delta</shortName>
    </alternativeName>
</protein>
<dbReference type="KEGG" id="sap:Sulac_2831"/>
<dbReference type="HOGENOM" id="CLU_085114_4_2_9"/>
<evidence type="ECO:0000256" key="2">
    <source>
        <dbReference type="ARBA" id="ARBA00022448"/>
    </source>
</evidence>
<dbReference type="EMBL" id="CP003179">
    <property type="protein sequence ID" value="AEW06292.1"/>
    <property type="molecule type" value="Genomic_DNA"/>
</dbReference>
<reference evidence="10" key="1">
    <citation type="submission" date="2011-12" db="EMBL/GenBank/DDBJ databases">
        <title>The complete genome of chromosome of Sulfobacillus acidophilus DSM 10332.</title>
        <authorList>
            <person name="Lucas S."/>
            <person name="Han J."/>
            <person name="Lapidus A."/>
            <person name="Bruce D."/>
            <person name="Goodwin L."/>
            <person name="Pitluck S."/>
            <person name="Peters L."/>
            <person name="Kyrpides N."/>
            <person name="Mavromatis K."/>
            <person name="Ivanova N."/>
            <person name="Mikhailova N."/>
            <person name="Chertkov O."/>
            <person name="Saunders E."/>
            <person name="Detter J.C."/>
            <person name="Tapia R."/>
            <person name="Han C."/>
            <person name="Land M."/>
            <person name="Hauser L."/>
            <person name="Markowitz V."/>
            <person name="Cheng J.-F."/>
            <person name="Hugenholtz P."/>
            <person name="Woyke T."/>
            <person name="Wu D."/>
            <person name="Pukall R."/>
            <person name="Gehrich-Schroeter G."/>
            <person name="Schneider S."/>
            <person name="Klenk H.-P."/>
            <person name="Eisen J.A."/>
        </authorList>
    </citation>
    <scope>NUCLEOTIDE SEQUENCE [LARGE SCALE GENOMIC DNA]</scope>
    <source>
        <strain evidence="10">ATCC 700253 / DSM 10332 / NAL</strain>
    </source>
</reference>